<sequence>MPCPSPQNLQDAIEAHGARVDWTISHCDEGNRTVFNVVFTPANQGRKLSIAAKVKCEGEGAKSFTKRVVFHDNGYVEGYGDTRDGVSFQLKPFDRNRPHVLLPDAYLVP</sequence>
<comment type="caution">
    <text evidence="1">The sequence shown here is derived from an EMBL/GenBank/DDBJ whole genome shotgun (WGS) entry which is preliminary data.</text>
</comment>
<evidence type="ECO:0000313" key="2">
    <source>
        <dbReference type="Proteomes" id="UP001144205"/>
    </source>
</evidence>
<gene>
    <name evidence="1" type="ORF">STA1M1_19890</name>
</gene>
<protein>
    <submittedName>
        <fullName evidence="1">Uncharacterized protein</fullName>
    </submittedName>
</protein>
<accession>A0ABQ5LUL2</accession>
<reference evidence="1" key="1">
    <citation type="journal article" date="2023" name="Int. J. Syst. Evol. Microbiol.">
        <title>Sinisalibacter aestuarii sp. nov., isolated from estuarine sediment of the Arakawa River.</title>
        <authorList>
            <person name="Arafat S.T."/>
            <person name="Hirano S."/>
            <person name="Sato A."/>
            <person name="Takeuchi K."/>
            <person name="Yasuda T."/>
            <person name="Terahara T."/>
            <person name="Hamada M."/>
            <person name="Kobayashi T."/>
        </authorList>
    </citation>
    <scope>NUCLEOTIDE SEQUENCE</scope>
    <source>
        <strain evidence="1">B-399</strain>
    </source>
</reference>
<dbReference type="EMBL" id="BROH01000005">
    <property type="protein sequence ID" value="GKY88120.1"/>
    <property type="molecule type" value="Genomic_DNA"/>
</dbReference>
<dbReference type="Proteomes" id="UP001144205">
    <property type="component" value="Unassembled WGS sequence"/>
</dbReference>
<evidence type="ECO:0000313" key="1">
    <source>
        <dbReference type="EMBL" id="GKY88120.1"/>
    </source>
</evidence>
<name>A0ABQ5LUL2_9RHOB</name>
<keyword evidence="2" id="KW-1185">Reference proteome</keyword>
<proteinExistence type="predicted"/>
<organism evidence="1 2">
    <name type="scientific">Sinisalibacter aestuarii</name>
    <dbReference type="NCBI Taxonomy" id="2949426"/>
    <lineage>
        <taxon>Bacteria</taxon>
        <taxon>Pseudomonadati</taxon>
        <taxon>Pseudomonadota</taxon>
        <taxon>Alphaproteobacteria</taxon>
        <taxon>Rhodobacterales</taxon>
        <taxon>Roseobacteraceae</taxon>
        <taxon>Sinisalibacter</taxon>
    </lineage>
</organism>